<gene>
    <name evidence="1" type="ORF">SIID45300_03254</name>
</gene>
<dbReference type="Gene3D" id="2.40.360.20">
    <property type="match status" value="1"/>
</dbReference>
<name>A0ABQ0CDW7_9PROT</name>
<protein>
    <recommendedName>
        <fullName evidence="3">Lipoprotein</fullName>
    </recommendedName>
</protein>
<evidence type="ECO:0000313" key="1">
    <source>
        <dbReference type="EMBL" id="GAB0058895.1"/>
    </source>
</evidence>
<proteinExistence type="predicted"/>
<organism evidence="1 2">
    <name type="scientific">Candidatus Magnetaquiglobus chichijimensis</name>
    <dbReference type="NCBI Taxonomy" id="3141448"/>
    <lineage>
        <taxon>Bacteria</taxon>
        <taxon>Pseudomonadati</taxon>
        <taxon>Pseudomonadota</taxon>
        <taxon>Magnetococcia</taxon>
        <taxon>Magnetococcales</taxon>
        <taxon>Candidatus Magnetaquicoccaceae</taxon>
        <taxon>Candidatus Magnetaquiglobus</taxon>
    </lineage>
</organism>
<dbReference type="Proteomes" id="UP001628193">
    <property type="component" value="Unassembled WGS sequence"/>
</dbReference>
<reference evidence="1 2" key="1">
    <citation type="submission" date="2024-09" db="EMBL/GenBank/DDBJ databases">
        <title>Draft genome sequence of Candidatus Magnetaquicoccaceae bacterium FCR-1.</title>
        <authorList>
            <person name="Shimoshige H."/>
            <person name="Shimamura S."/>
            <person name="Taoka A."/>
            <person name="Kobayashi H."/>
            <person name="Maekawa T."/>
        </authorList>
    </citation>
    <scope>NUCLEOTIDE SEQUENCE [LARGE SCALE GENOMIC DNA]</scope>
    <source>
        <strain evidence="1 2">FCR-1</strain>
    </source>
</reference>
<dbReference type="EMBL" id="BAAFGK010000005">
    <property type="protein sequence ID" value="GAB0058895.1"/>
    <property type="molecule type" value="Genomic_DNA"/>
</dbReference>
<comment type="caution">
    <text evidence="1">The sequence shown here is derived from an EMBL/GenBank/DDBJ whole genome shotgun (WGS) entry which is preliminary data.</text>
</comment>
<accession>A0ABQ0CDW7</accession>
<evidence type="ECO:0008006" key="3">
    <source>
        <dbReference type="Google" id="ProtNLM"/>
    </source>
</evidence>
<evidence type="ECO:0000313" key="2">
    <source>
        <dbReference type="Proteomes" id="UP001628193"/>
    </source>
</evidence>
<dbReference type="PROSITE" id="PS51257">
    <property type="entry name" value="PROKAR_LIPOPROTEIN"/>
    <property type="match status" value="1"/>
</dbReference>
<sequence>MKITMQRLSMLVMMITLGMGGCKPYIFGPLHPSEEPAPVCTVSESCAQPKWCQGDLWIYDDGYQLRVNEVVGDLTTFSLIGKSDQWVRRRGLLRESSNLGDMERRMVYRTGQPLESLRDLLQSKPGTAFSFHQEYRAGEQMIRQKVQVRLDAREQITVPAGKFDDALVLTWTTESLTSAWTSLERWWYVPEIGHYVRLEYKYGSGPFGSRVLIRHCAHDDKVCQKIYGR</sequence>
<keyword evidence="2" id="KW-1185">Reference proteome</keyword>